<reference evidence="2" key="2">
    <citation type="submission" date="2020-09" db="EMBL/GenBank/DDBJ databases">
        <authorList>
            <person name="Sun Q."/>
            <person name="Zhou Y."/>
        </authorList>
    </citation>
    <scope>NUCLEOTIDE SEQUENCE</scope>
    <source>
        <strain evidence="2">CGMCC 4.7201</strain>
    </source>
</reference>
<dbReference type="AlphaFoldDB" id="A0A918DZ36"/>
<feature type="domain" description="VOC" evidence="1">
    <location>
        <begin position="11"/>
        <end position="124"/>
    </location>
</feature>
<dbReference type="InterPro" id="IPR029068">
    <property type="entry name" value="Glyas_Bleomycin-R_OHBP_Dase"/>
</dbReference>
<dbReference type="PROSITE" id="PS51819">
    <property type="entry name" value="VOC"/>
    <property type="match status" value="2"/>
</dbReference>
<comment type="caution">
    <text evidence="2">The sequence shown here is derived from an EMBL/GenBank/DDBJ whole genome shotgun (WGS) entry which is preliminary data.</text>
</comment>
<dbReference type="Proteomes" id="UP000641932">
    <property type="component" value="Unassembled WGS sequence"/>
</dbReference>
<dbReference type="EMBL" id="BMMS01000014">
    <property type="protein sequence ID" value="GGO90231.1"/>
    <property type="molecule type" value="Genomic_DNA"/>
</dbReference>
<dbReference type="InterPro" id="IPR041581">
    <property type="entry name" value="Glyoxalase_6"/>
</dbReference>
<accession>A0A918DZ36</accession>
<proteinExistence type="predicted"/>
<name>A0A918DZ36_9ACTN</name>
<sequence>MAPSGKAVLGTPCWVNLMARDLHATEDFYGAVMGWTFRPGSLGEKFSVALKDGAEVAGIGALAPSLQVAVSWTPYFAVGSADIAVARIRERGATVAVGPLALGGVGRAALAADPDGAVFGVWEGAALSGWSVGWGSAPAWLELRTRDAFAAAIFYGEVLDWVSEKEGGGCEAAYEDDRVVLREGGRTVAALRGGGVEADPDPRVRPRWDVHFRVDDVDAATEAAVDAGGVVVSPSVRTGPGRQAAIRDPDGGLFTITTS</sequence>
<dbReference type="PANTHER" id="PTHR33993:SF10">
    <property type="entry name" value="CONSERVED PROTEIN"/>
    <property type="match status" value="1"/>
</dbReference>
<dbReference type="SUPFAM" id="SSF54593">
    <property type="entry name" value="Glyoxalase/Bleomycin resistance protein/Dihydroxybiphenyl dioxygenase"/>
    <property type="match status" value="2"/>
</dbReference>
<dbReference type="InterPro" id="IPR052164">
    <property type="entry name" value="Anthracycline_SecMetBiosynth"/>
</dbReference>
<dbReference type="Gene3D" id="3.10.180.10">
    <property type="entry name" value="2,3-Dihydroxybiphenyl 1,2-Dioxygenase, domain 1"/>
    <property type="match status" value="2"/>
</dbReference>
<dbReference type="InterPro" id="IPR037523">
    <property type="entry name" value="VOC_core"/>
</dbReference>
<dbReference type="PANTHER" id="PTHR33993">
    <property type="entry name" value="GLYOXALASE-RELATED"/>
    <property type="match status" value="1"/>
</dbReference>
<dbReference type="CDD" id="cd07247">
    <property type="entry name" value="SgaA_N_like"/>
    <property type="match status" value="1"/>
</dbReference>
<protein>
    <recommendedName>
        <fullName evidence="1">VOC domain-containing protein</fullName>
    </recommendedName>
</protein>
<organism evidence="2 3">
    <name type="scientific">Wenjunlia tyrosinilytica</name>
    <dbReference type="NCBI Taxonomy" id="1544741"/>
    <lineage>
        <taxon>Bacteria</taxon>
        <taxon>Bacillati</taxon>
        <taxon>Actinomycetota</taxon>
        <taxon>Actinomycetes</taxon>
        <taxon>Kitasatosporales</taxon>
        <taxon>Streptomycetaceae</taxon>
        <taxon>Wenjunlia</taxon>
    </lineage>
</organism>
<feature type="domain" description="VOC" evidence="1">
    <location>
        <begin position="137"/>
        <end position="259"/>
    </location>
</feature>
<evidence type="ECO:0000259" key="1">
    <source>
        <dbReference type="PROSITE" id="PS51819"/>
    </source>
</evidence>
<gene>
    <name evidence="2" type="ORF">GCM10012280_35280</name>
</gene>
<reference evidence="2" key="1">
    <citation type="journal article" date="2014" name="Int. J. Syst. Evol. Microbiol.">
        <title>Complete genome sequence of Corynebacterium casei LMG S-19264T (=DSM 44701T), isolated from a smear-ripened cheese.</title>
        <authorList>
            <consortium name="US DOE Joint Genome Institute (JGI-PGF)"/>
            <person name="Walter F."/>
            <person name="Albersmeier A."/>
            <person name="Kalinowski J."/>
            <person name="Ruckert C."/>
        </authorList>
    </citation>
    <scope>NUCLEOTIDE SEQUENCE</scope>
    <source>
        <strain evidence="2">CGMCC 4.7201</strain>
    </source>
</reference>
<keyword evidence="3" id="KW-1185">Reference proteome</keyword>
<evidence type="ECO:0000313" key="3">
    <source>
        <dbReference type="Proteomes" id="UP000641932"/>
    </source>
</evidence>
<dbReference type="Pfam" id="PF18029">
    <property type="entry name" value="Glyoxalase_6"/>
    <property type="match status" value="1"/>
</dbReference>
<evidence type="ECO:0000313" key="2">
    <source>
        <dbReference type="EMBL" id="GGO90231.1"/>
    </source>
</evidence>